<organism evidence="1 2">
    <name type="scientific">Rhizobium etli</name>
    <dbReference type="NCBI Taxonomy" id="29449"/>
    <lineage>
        <taxon>Bacteria</taxon>
        <taxon>Pseudomonadati</taxon>
        <taxon>Pseudomonadota</taxon>
        <taxon>Alphaproteobacteria</taxon>
        <taxon>Hyphomicrobiales</taxon>
        <taxon>Rhizobiaceae</taxon>
        <taxon>Rhizobium/Agrobacterium group</taxon>
        <taxon>Rhizobium</taxon>
    </lineage>
</organism>
<dbReference type="Proteomes" id="UP000194159">
    <property type="component" value="Chromosome"/>
</dbReference>
<evidence type="ECO:0000313" key="2">
    <source>
        <dbReference type="Proteomes" id="UP000194159"/>
    </source>
</evidence>
<protein>
    <submittedName>
        <fullName evidence="1">Uncharacterized protein</fullName>
    </submittedName>
</protein>
<dbReference type="AlphaFoldDB" id="A0AAN1BF58"/>
<sequence>MLAPKMHLSSDNSPLCTIYMHVQRKYEGDAGDQDRTHITGADGLPLKLGRFDQRRGRLWLHRWRVCPLLDGEHCRTLEATSVWSAICPTPDIRHSPPPQRNRMPHPEYRLRMPSLFVSTEVPRGRGGIGRHKGLKEKLSARAETPDVELLKVGETCQMAIPSQAPQGKV</sequence>
<accession>A0AAN1BF58</accession>
<gene>
    <name evidence="1" type="ORF">NXC12_CH01837</name>
</gene>
<name>A0AAN1BF58_RHIET</name>
<proteinExistence type="predicted"/>
<reference evidence="1 2" key="1">
    <citation type="submission" date="2017-04" db="EMBL/GenBank/DDBJ databases">
        <title>Complete genome sequences of Rhizobium genomic linages associated to common bean (phaseolus vulgaris).</title>
        <authorList>
            <person name="Santamaria R.I."/>
            <person name="Bustos P."/>
            <person name="Perez-Carrascal O."/>
            <person name="Martinez-Flores I."/>
            <person name="Juarez S."/>
            <person name="Lozano L."/>
            <person name="Miranda F."/>
            <person name="Vinuesa P."/>
            <person name="Martinez-Romero E."/>
            <person name="Cevallos M.A."/>
            <person name="Romero D."/>
            <person name="Davila G."/>
            <person name="Gonzalez V."/>
        </authorList>
    </citation>
    <scope>NUCLEOTIDE SEQUENCE [LARGE SCALE GENOMIC DNA]</scope>
    <source>
        <strain evidence="1 2">NXC12</strain>
    </source>
</reference>
<dbReference type="EMBL" id="CP020906">
    <property type="protein sequence ID" value="ARQ09877.1"/>
    <property type="molecule type" value="Genomic_DNA"/>
</dbReference>
<evidence type="ECO:0000313" key="1">
    <source>
        <dbReference type="EMBL" id="ARQ09877.1"/>
    </source>
</evidence>